<gene>
    <name evidence="4" type="primary">aepX</name>
    <name evidence="4" type="ORF">I3J27_33275</name>
</gene>
<protein>
    <recommendedName>
        <fullName evidence="2">phosphoenolpyruvate mutase</fullName>
        <ecNumber evidence="2">5.4.2.9</ecNumber>
    </recommendedName>
</protein>
<dbReference type="GO" id="GO:0050188">
    <property type="term" value="F:phosphoenolpyruvate mutase activity"/>
    <property type="evidence" value="ECO:0007669"/>
    <property type="project" value="UniProtKB-EC"/>
</dbReference>
<sequence length="308" mass="33448">MQYQPKSAVINRPERSSGSSLSQILRDEICSNSALSFLMEAHDALSGAIAKRAGFKSLWASGLSIASSLGYRDANEASWSQLVDVVERIVDSTELPVLVDGDGGFGNFNNARLLARKLHQRRAAGIALEDSCFPKINSFVGDRHPLADVNEFSGRLRAVKDTVADDLVLVARTEALIAGQGMDEAILRASAYAAAGADAILIHSSKTTAEEVLSFAAAWQHRLPVVIVPTKYYRTPVSAYRDAGISTVIWANHSMRSAIAAMMNVCGRIIAEESIAGIEPDIARLDEVFDLLRYDELADAEMRYLHLP</sequence>
<evidence type="ECO:0000313" key="5">
    <source>
        <dbReference type="Proteomes" id="UP001179614"/>
    </source>
</evidence>
<proteinExistence type="inferred from homology"/>
<dbReference type="Gene3D" id="3.20.20.60">
    <property type="entry name" value="Phosphoenolpyruvate-binding domains"/>
    <property type="match status" value="1"/>
</dbReference>
<dbReference type="Proteomes" id="UP001179614">
    <property type="component" value="Chromosome"/>
</dbReference>
<dbReference type="SUPFAM" id="SSF51621">
    <property type="entry name" value="Phosphoenolpyruvate/pyruvate domain"/>
    <property type="match status" value="1"/>
</dbReference>
<evidence type="ECO:0000313" key="4">
    <source>
        <dbReference type="EMBL" id="WBL77826.1"/>
    </source>
</evidence>
<evidence type="ECO:0000256" key="2">
    <source>
        <dbReference type="ARBA" id="ARBA00024063"/>
    </source>
</evidence>
<evidence type="ECO:0000256" key="3">
    <source>
        <dbReference type="ARBA" id="ARBA00038455"/>
    </source>
</evidence>
<name>A0ABY7MHC9_9BRAD</name>
<dbReference type="RefSeq" id="WP_270163118.1">
    <property type="nucleotide sequence ID" value="NZ_CP089391.1"/>
</dbReference>
<dbReference type="InterPro" id="IPR040442">
    <property type="entry name" value="Pyrv_kinase-like_dom_sf"/>
</dbReference>
<dbReference type="EMBL" id="CP089391">
    <property type="protein sequence ID" value="WBL77826.1"/>
    <property type="molecule type" value="Genomic_DNA"/>
</dbReference>
<dbReference type="InterPro" id="IPR012698">
    <property type="entry name" value="PEnolPyrv_PMutase_core"/>
</dbReference>
<accession>A0ABY7MHC9</accession>
<dbReference type="InterPro" id="IPR039556">
    <property type="entry name" value="ICL/PEPM"/>
</dbReference>
<reference evidence="4" key="1">
    <citation type="submission" date="2021-12" db="EMBL/GenBank/DDBJ databases">
        <title>Bradyrhizobium xenonodulans sp. nov.</title>
        <authorList>
            <person name="Claassens R."/>
            <person name="Venter S.N."/>
            <person name="Beukes C.W."/>
            <person name="Stepkowski T."/>
            <person name="Steenkamp E.T."/>
        </authorList>
    </citation>
    <scope>NUCLEOTIDE SEQUENCE</scope>
    <source>
        <strain evidence="4">14AB</strain>
    </source>
</reference>
<organism evidence="4 5">
    <name type="scientific">Bradyrhizobium xenonodulans</name>
    <dbReference type="NCBI Taxonomy" id="2736875"/>
    <lineage>
        <taxon>Bacteria</taxon>
        <taxon>Pseudomonadati</taxon>
        <taxon>Pseudomonadota</taxon>
        <taxon>Alphaproteobacteria</taxon>
        <taxon>Hyphomicrobiales</taxon>
        <taxon>Nitrobacteraceae</taxon>
        <taxon>Bradyrhizobium</taxon>
    </lineage>
</organism>
<dbReference type="EC" id="5.4.2.9" evidence="2"/>
<dbReference type="PANTHER" id="PTHR42905">
    <property type="entry name" value="PHOSPHOENOLPYRUVATE CARBOXYLASE"/>
    <property type="match status" value="1"/>
</dbReference>
<dbReference type="CDD" id="cd00377">
    <property type="entry name" value="ICL_PEPM"/>
    <property type="match status" value="1"/>
</dbReference>
<dbReference type="Pfam" id="PF13714">
    <property type="entry name" value="PEP_mutase"/>
    <property type="match status" value="1"/>
</dbReference>
<dbReference type="InterPro" id="IPR015813">
    <property type="entry name" value="Pyrv/PenolPyrv_kinase-like_dom"/>
</dbReference>
<dbReference type="NCBIfam" id="TIGR02320">
    <property type="entry name" value="PEP_mutase"/>
    <property type="match status" value="1"/>
</dbReference>
<keyword evidence="1 4" id="KW-0413">Isomerase</keyword>
<comment type="similarity">
    <text evidence="3">Belongs to the isocitrate lyase/PEP mutase superfamily. PEP mutase family.</text>
</comment>
<dbReference type="PANTHER" id="PTHR42905:SF7">
    <property type="entry name" value="PHOSPHOENOLPYRUVATE PHOSPHOMUTASE"/>
    <property type="match status" value="1"/>
</dbReference>
<keyword evidence="5" id="KW-1185">Reference proteome</keyword>
<evidence type="ECO:0000256" key="1">
    <source>
        <dbReference type="ARBA" id="ARBA00023235"/>
    </source>
</evidence>